<proteinExistence type="inferred from homology"/>
<evidence type="ECO:0000256" key="3">
    <source>
        <dbReference type="ARBA" id="ARBA00022692"/>
    </source>
</evidence>
<comment type="subcellular location">
    <subcellularLocation>
        <location evidence="6">Cell membrane</location>
        <topology evidence="6">Multi-pass membrane protein</topology>
    </subcellularLocation>
    <subcellularLocation>
        <location evidence="1">Membrane</location>
        <topology evidence="1">Multi-pass membrane protein</topology>
    </subcellularLocation>
</comment>
<keyword evidence="5 6" id="KW-0472">Membrane</keyword>
<evidence type="ECO:0000256" key="2">
    <source>
        <dbReference type="ARBA" id="ARBA00007168"/>
    </source>
</evidence>
<feature type="transmembrane region" description="Helical" evidence="6">
    <location>
        <begin position="497"/>
        <end position="514"/>
    </location>
</feature>
<name>A0A9K3JW79_HELAN</name>
<dbReference type="GO" id="GO:0055085">
    <property type="term" value="P:transmembrane transport"/>
    <property type="evidence" value="ECO:0000318"/>
    <property type="project" value="GO_Central"/>
</dbReference>
<feature type="transmembrane region" description="Helical" evidence="6">
    <location>
        <begin position="220"/>
        <end position="244"/>
    </location>
</feature>
<evidence type="ECO:0000256" key="6">
    <source>
        <dbReference type="RuleBase" id="RU368066"/>
    </source>
</evidence>
<evidence type="ECO:0000256" key="4">
    <source>
        <dbReference type="ARBA" id="ARBA00022989"/>
    </source>
</evidence>
<feature type="compositionally biased region" description="Pro residues" evidence="7">
    <location>
        <begin position="86"/>
        <end position="122"/>
    </location>
</feature>
<dbReference type="EMBL" id="MNCJ02000316">
    <property type="protein sequence ID" value="KAF5822339.1"/>
    <property type="molecule type" value="Genomic_DNA"/>
</dbReference>
<dbReference type="AlphaFoldDB" id="A0A9K3JW79"/>
<feature type="transmembrane region" description="Helical" evidence="6">
    <location>
        <begin position="250"/>
        <end position="268"/>
    </location>
</feature>
<dbReference type="PANTHER" id="PTHR12385:SF93">
    <property type="entry name" value="CHOLINE TRANSPORTER-LIKE PROTEIN"/>
    <property type="match status" value="1"/>
</dbReference>
<feature type="compositionally biased region" description="Basic and acidic residues" evidence="7">
    <location>
        <begin position="7"/>
        <end position="45"/>
    </location>
</feature>
<evidence type="ECO:0000256" key="7">
    <source>
        <dbReference type="SAM" id="MobiDB-lite"/>
    </source>
</evidence>
<feature type="region of interest" description="Disordered" evidence="7">
    <location>
        <begin position="67"/>
        <end position="137"/>
    </location>
</feature>
<feature type="transmembrane region" description="Helical" evidence="6">
    <location>
        <begin position="298"/>
        <end position="316"/>
    </location>
</feature>
<feature type="region of interest" description="Disordered" evidence="7">
    <location>
        <begin position="1"/>
        <end position="50"/>
    </location>
</feature>
<dbReference type="GO" id="GO:0005886">
    <property type="term" value="C:plasma membrane"/>
    <property type="evidence" value="ECO:0007669"/>
    <property type="project" value="UniProtKB-SubCell"/>
</dbReference>
<keyword evidence="4 6" id="KW-1133">Transmembrane helix</keyword>
<evidence type="ECO:0000313" key="9">
    <source>
        <dbReference type="Proteomes" id="UP000215914"/>
    </source>
</evidence>
<evidence type="ECO:0000313" key="8">
    <source>
        <dbReference type="EMBL" id="KAF5822339.1"/>
    </source>
</evidence>
<comment type="caution">
    <text evidence="8">The sequence shown here is derived from an EMBL/GenBank/DDBJ whole genome shotgun (WGS) entry which is preliminary data.</text>
</comment>
<dbReference type="InterPro" id="IPR007603">
    <property type="entry name" value="Choline_transptr-like"/>
</dbReference>
<evidence type="ECO:0000256" key="5">
    <source>
        <dbReference type="ARBA" id="ARBA00023136"/>
    </source>
</evidence>
<dbReference type="GO" id="GO:0016020">
    <property type="term" value="C:membrane"/>
    <property type="evidence" value="ECO:0000318"/>
    <property type="project" value="GO_Central"/>
</dbReference>
<keyword evidence="9" id="KW-1185">Reference proteome</keyword>
<accession>A0A9K3JW79</accession>
<reference evidence="8" key="1">
    <citation type="journal article" date="2017" name="Nature">
        <title>The sunflower genome provides insights into oil metabolism, flowering and Asterid evolution.</title>
        <authorList>
            <person name="Badouin H."/>
            <person name="Gouzy J."/>
            <person name="Grassa C.J."/>
            <person name="Murat F."/>
            <person name="Staton S.E."/>
            <person name="Cottret L."/>
            <person name="Lelandais-Briere C."/>
            <person name="Owens G.L."/>
            <person name="Carrere S."/>
            <person name="Mayjonade B."/>
            <person name="Legrand L."/>
            <person name="Gill N."/>
            <person name="Kane N.C."/>
            <person name="Bowers J.E."/>
            <person name="Hubner S."/>
            <person name="Bellec A."/>
            <person name="Berard A."/>
            <person name="Berges H."/>
            <person name="Blanchet N."/>
            <person name="Boniface M.C."/>
            <person name="Brunel D."/>
            <person name="Catrice O."/>
            <person name="Chaidir N."/>
            <person name="Claudel C."/>
            <person name="Donnadieu C."/>
            <person name="Faraut T."/>
            <person name="Fievet G."/>
            <person name="Helmstetter N."/>
            <person name="King M."/>
            <person name="Knapp S.J."/>
            <person name="Lai Z."/>
            <person name="Le Paslier M.C."/>
            <person name="Lippi Y."/>
            <person name="Lorenzon L."/>
            <person name="Mandel J.R."/>
            <person name="Marage G."/>
            <person name="Marchand G."/>
            <person name="Marquand E."/>
            <person name="Bret-Mestries E."/>
            <person name="Morien E."/>
            <person name="Nambeesan S."/>
            <person name="Nguyen T."/>
            <person name="Pegot-Espagnet P."/>
            <person name="Pouilly N."/>
            <person name="Raftis F."/>
            <person name="Sallet E."/>
            <person name="Schiex T."/>
            <person name="Thomas J."/>
            <person name="Vandecasteele C."/>
            <person name="Vares D."/>
            <person name="Vear F."/>
            <person name="Vautrin S."/>
            <person name="Crespi M."/>
            <person name="Mangin B."/>
            <person name="Burke J.M."/>
            <person name="Salse J."/>
            <person name="Munos S."/>
            <person name="Vincourt P."/>
            <person name="Rieseberg L.H."/>
            <person name="Langlade N.B."/>
        </authorList>
    </citation>
    <scope>NUCLEOTIDE SEQUENCE</scope>
    <source>
        <tissue evidence="8">Leaves</tissue>
    </source>
</reference>
<feature type="transmembrane region" description="Helical" evidence="6">
    <location>
        <begin position="189"/>
        <end position="208"/>
    </location>
</feature>
<dbReference type="OrthoDB" id="44736at2759"/>
<organism evidence="8 9">
    <name type="scientific">Helianthus annuus</name>
    <name type="common">Common sunflower</name>
    <dbReference type="NCBI Taxonomy" id="4232"/>
    <lineage>
        <taxon>Eukaryota</taxon>
        <taxon>Viridiplantae</taxon>
        <taxon>Streptophyta</taxon>
        <taxon>Embryophyta</taxon>
        <taxon>Tracheophyta</taxon>
        <taxon>Spermatophyta</taxon>
        <taxon>Magnoliopsida</taxon>
        <taxon>eudicotyledons</taxon>
        <taxon>Gunneridae</taxon>
        <taxon>Pentapetalae</taxon>
        <taxon>asterids</taxon>
        <taxon>campanulids</taxon>
        <taxon>Asterales</taxon>
        <taxon>Asteraceae</taxon>
        <taxon>Asteroideae</taxon>
        <taxon>Heliantheae alliance</taxon>
        <taxon>Heliantheae</taxon>
        <taxon>Helianthus</taxon>
    </lineage>
</organism>
<comment type="similarity">
    <text evidence="2 6">Belongs to the CTL (choline transporter-like) family.</text>
</comment>
<protein>
    <recommendedName>
        <fullName evidence="6">Choline transporter-like protein</fullName>
    </recommendedName>
</protein>
<sequence length="572" mass="64311">MGVAEPVVERETEEHVDVDHHKQQDEIKQTHKDLEKGEMGHDHQQQHVSRMQRLSATNPLRLVMDSATRVPPTPTFNRGPTTASHHPPPPQPPPPATTHPSPPPPTANPRAIPTPIPIPIPTPLNTTPTPQFQPSMTTLNSRRYTNKISLFLFTLHFLVAVCLVFFLVFKGVQGLVQGGSARRKERRVIQYFLPQVEAASLLSITLAFSWQKAVRVWPHFMVQFILWSSFLMTLSAGILLICIQRPSTDGVGVVFILFAIGNGLYACWVTQRTKFCSRVFLKALEPVSKFHDINRPTYWMLGIGFVWMSIWILAVIGALNFYFPPLVIILLVLSLLWTAEVMRNVANLTISRVIALFYLRGMQSNTQFCFQRALSKNLGSACLGSLFVPTIEALRIVARGLNLLEGEDEFMFSCAHCCLKVMETIFRYGNGWAYVQIAAYGKGFVKASQDTWELFEKREMELIVDSDITTAICFLTGVCSGSICVIMVAAWTAAVHVTYTATISLLAFIVGYLMTRIAMALPHACVSCYYVCYAENPDNRLFDDTIPKRLDLIKSNRDVVVPTPRVPPRFRR</sequence>
<evidence type="ECO:0000256" key="1">
    <source>
        <dbReference type="ARBA" id="ARBA00004141"/>
    </source>
</evidence>
<dbReference type="Proteomes" id="UP000215914">
    <property type="component" value="Unassembled WGS sequence"/>
</dbReference>
<feature type="transmembrane region" description="Helical" evidence="6">
    <location>
        <begin position="150"/>
        <end position="169"/>
    </location>
</feature>
<comment type="function">
    <text evidence="6">Choline transporter.</text>
</comment>
<dbReference type="Pfam" id="PF04515">
    <property type="entry name" value="Choline_transpo"/>
    <property type="match status" value="1"/>
</dbReference>
<feature type="transmembrane region" description="Helical" evidence="6">
    <location>
        <begin position="468"/>
        <end position="491"/>
    </location>
</feature>
<reference evidence="8" key="2">
    <citation type="submission" date="2020-06" db="EMBL/GenBank/DDBJ databases">
        <title>Helianthus annuus Genome sequencing and assembly Release 2.</title>
        <authorList>
            <person name="Gouzy J."/>
            <person name="Langlade N."/>
            <person name="Munos S."/>
        </authorList>
    </citation>
    <scope>NUCLEOTIDE SEQUENCE</scope>
    <source>
        <tissue evidence="8">Leaves</tissue>
    </source>
</reference>
<dbReference type="GO" id="GO:0022857">
    <property type="term" value="F:transmembrane transporter activity"/>
    <property type="evidence" value="ECO:0000318"/>
    <property type="project" value="GO_Central"/>
</dbReference>
<keyword evidence="3 6" id="KW-0812">Transmembrane</keyword>
<dbReference type="Gramene" id="mRNA:HanXRQr2_Chr01g0025321">
    <property type="protein sequence ID" value="mRNA:HanXRQr2_Chr01g0025321"/>
    <property type="gene ID" value="HanXRQr2_Chr01g0025321"/>
</dbReference>
<gene>
    <name evidence="8" type="ORF">HanXRQr2_Chr01g0025321</name>
</gene>
<dbReference type="PANTHER" id="PTHR12385">
    <property type="entry name" value="CHOLINE TRANSPORTER-LIKE (SLC FAMILY 44)"/>
    <property type="match status" value="1"/>
</dbReference>